<reference evidence="6" key="1">
    <citation type="journal article" date="2019" name="Beilstein J. Org. Chem.">
        <title>Nanangenines: drimane sesquiterpenoids as the dominant metabolite cohort of a novel Australian fungus, Aspergillus nanangensis.</title>
        <authorList>
            <person name="Lacey H.J."/>
            <person name="Gilchrist C.L.M."/>
            <person name="Crombie A."/>
            <person name="Kalaitzis J.A."/>
            <person name="Vuong D."/>
            <person name="Rutledge P.J."/>
            <person name="Turner P."/>
            <person name="Pitt J.I."/>
            <person name="Lacey E."/>
            <person name="Chooi Y.H."/>
            <person name="Piggott A.M."/>
        </authorList>
    </citation>
    <scope>NUCLEOTIDE SEQUENCE</scope>
    <source>
        <strain evidence="6">MST-FP2251</strain>
    </source>
</reference>
<protein>
    <recommendedName>
        <fullName evidence="5">Xylanolytic transcriptional activator regulatory domain-containing protein</fullName>
    </recommendedName>
</protein>
<name>A0AAD4GUH8_ASPNN</name>
<dbReference type="InterPro" id="IPR007219">
    <property type="entry name" value="XnlR_reg_dom"/>
</dbReference>
<dbReference type="EMBL" id="VCAU01000033">
    <property type="protein sequence ID" value="KAF9889752.1"/>
    <property type="molecule type" value="Genomic_DNA"/>
</dbReference>
<comment type="caution">
    <text evidence="6">The sequence shown here is derived from an EMBL/GenBank/DDBJ whole genome shotgun (WGS) entry which is preliminary data.</text>
</comment>
<proteinExistence type="predicted"/>
<feature type="compositionally biased region" description="Low complexity" evidence="4">
    <location>
        <begin position="197"/>
        <end position="220"/>
    </location>
</feature>
<evidence type="ECO:0000256" key="1">
    <source>
        <dbReference type="ARBA" id="ARBA00023015"/>
    </source>
</evidence>
<dbReference type="CDD" id="cd12148">
    <property type="entry name" value="fungal_TF_MHR"/>
    <property type="match status" value="1"/>
</dbReference>
<evidence type="ECO:0000256" key="2">
    <source>
        <dbReference type="ARBA" id="ARBA00023163"/>
    </source>
</evidence>
<feature type="region of interest" description="Disordered" evidence="4">
    <location>
        <begin position="143"/>
        <end position="171"/>
    </location>
</feature>
<reference evidence="6" key="2">
    <citation type="submission" date="2020-02" db="EMBL/GenBank/DDBJ databases">
        <authorList>
            <person name="Gilchrist C.L.M."/>
            <person name="Chooi Y.-H."/>
        </authorList>
    </citation>
    <scope>NUCLEOTIDE SEQUENCE</scope>
    <source>
        <strain evidence="6">MST-FP2251</strain>
    </source>
</reference>
<dbReference type="GO" id="GO:0006351">
    <property type="term" value="P:DNA-templated transcription"/>
    <property type="evidence" value="ECO:0007669"/>
    <property type="project" value="InterPro"/>
</dbReference>
<evidence type="ECO:0000313" key="6">
    <source>
        <dbReference type="EMBL" id="KAF9889752.1"/>
    </source>
</evidence>
<keyword evidence="1" id="KW-0805">Transcription regulation</keyword>
<dbReference type="GO" id="GO:0003700">
    <property type="term" value="F:DNA-binding transcription factor activity"/>
    <property type="evidence" value="ECO:0007669"/>
    <property type="project" value="InterPro"/>
</dbReference>
<dbReference type="PANTHER" id="PTHR46910">
    <property type="entry name" value="TRANSCRIPTION FACTOR PDR1"/>
    <property type="match status" value="1"/>
</dbReference>
<sequence>MDPARMLASPGPACSTAGSVEVADSPALALIILMTRLYGWLGLRFWVKVLRALNAVLKNDGVIGQSQTVSSAKVADRPGVALIILMTRLPEDMPPPRIRKRARLSEKVLASVVITDPGNPLQVSEISNGGGDLSDCELSDIEDSLEQSSANSKDSYHTAKSPPGAMSSVGDNGFQLRRLQSAVQGVKYEETSEESLSLSYGIGSSTNGTPQTTPTQGSNGVEPSPQISQEMRERLVRIYITREYVNLPIFDLPEFQATCNDSNTTSKPFEGMLNTIFALSGLSTSDMDDTMIASLFSRGHRLTRDMDYRGNPWQRVQAHILQSQYFYATRKAKLAWVSLGFAIRTAQVLDVQTMTGGQDPRQRRSQELARRLWHSAMIMERILALQLGLQPQNSDVHRIPLPTHLDTDYLDTISGGEPVTNGERPSIVEFLSSCSRLYQHVEDIMAWETELRMRPNNCAAKKLLTLDFQPFLKVDGLLYDWQTSLPFCLHSNTPADPWEEPIARRQRNILRVRYLYVRLRLYRPLMILGLALTTKCGCRPGGTPHLTDEDLGSPDIPTTWNLVRDSSIKCVAAATELVNILETNEDGLLDGGPHDSHRSPIPSYGENIDYLYACGTILLAARLCPFTRRSQQSSRNACWRDLLELLKQYQGMRSSGRVREVAKTCRDTLKGLAETVAKSPNVATVNKAVVIEDDIGTEDPQPAVTDLPQNRGVKRRRLGSNVRRHEYFEWVDSLPIELVDGMA</sequence>
<gene>
    <name evidence="6" type="ORF">FE257_007058</name>
</gene>
<accession>A0AAD4GUH8</accession>
<dbReference type="GO" id="GO:0003677">
    <property type="term" value="F:DNA binding"/>
    <property type="evidence" value="ECO:0007669"/>
    <property type="project" value="InterPro"/>
</dbReference>
<feature type="region of interest" description="Disordered" evidence="4">
    <location>
        <begin position="197"/>
        <end position="226"/>
    </location>
</feature>
<dbReference type="GO" id="GO:0008270">
    <property type="term" value="F:zinc ion binding"/>
    <property type="evidence" value="ECO:0007669"/>
    <property type="project" value="InterPro"/>
</dbReference>
<dbReference type="AlphaFoldDB" id="A0AAD4GUH8"/>
<evidence type="ECO:0000256" key="4">
    <source>
        <dbReference type="SAM" id="MobiDB-lite"/>
    </source>
</evidence>
<evidence type="ECO:0000259" key="5">
    <source>
        <dbReference type="SMART" id="SM00906"/>
    </source>
</evidence>
<keyword evidence="3" id="KW-0539">Nucleus</keyword>
<evidence type="ECO:0000256" key="3">
    <source>
        <dbReference type="ARBA" id="ARBA00023242"/>
    </source>
</evidence>
<dbReference type="SMART" id="SM00906">
    <property type="entry name" value="Fungal_trans"/>
    <property type="match status" value="1"/>
</dbReference>
<dbReference type="Proteomes" id="UP001194746">
    <property type="component" value="Unassembled WGS sequence"/>
</dbReference>
<dbReference type="Pfam" id="PF04082">
    <property type="entry name" value="Fungal_trans"/>
    <property type="match status" value="1"/>
</dbReference>
<evidence type="ECO:0000313" key="7">
    <source>
        <dbReference type="Proteomes" id="UP001194746"/>
    </source>
</evidence>
<dbReference type="PANTHER" id="PTHR46910:SF9">
    <property type="entry name" value="MISCELLANEOUS ZN(II)2CYS6 TRANSCRIPTION FACTOR (EUROFUNG)"/>
    <property type="match status" value="1"/>
</dbReference>
<keyword evidence="7" id="KW-1185">Reference proteome</keyword>
<dbReference type="InterPro" id="IPR050987">
    <property type="entry name" value="AtrR-like"/>
</dbReference>
<organism evidence="6 7">
    <name type="scientific">Aspergillus nanangensis</name>
    <dbReference type="NCBI Taxonomy" id="2582783"/>
    <lineage>
        <taxon>Eukaryota</taxon>
        <taxon>Fungi</taxon>
        <taxon>Dikarya</taxon>
        <taxon>Ascomycota</taxon>
        <taxon>Pezizomycotina</taxon>
        <taxon>Eurotiomycetes</taxon>
        <taxon>Eurotiomycetidae</taxon>
        <taxon>Eurotiales</taxon>
        <taxon>Aspergillaceae</taxon>
        <taxon>Aspergillus</taxon>
        <taxon>Aspergillus subgen. Circumdati</taxon>
    </lineage>
</organism>
<keyword evidence="2" id="KW-0804">Transcription</keyword>
<feature type="domain" description="Xylanolytic transcriptional activator regulatory" evidence="5">
    <location>
        <begin position="335"/>
        <end position="408"/>
    </location>
</feature>